<dbReference type="Proteomes" id="UP000239469">
    <property type="component" value="Unassembled WGS sequence"/>
</dbReference>
<sequence>MLGFNPSPTPLHQTRDDDFEIADLSLSQQEPMLDKITDAPGFEDGLGRETYRTAEFRSKSEQGIGASLDFIAKHTNPHQIKGMLSNAWSYFSSGALNQNCVICSKAVEKNLAALESGQIDDFWVAESTGQGGLPQNVSPDHYACFSLDPDQPLSSQLLQHSQEGNRNIIMVPVRNKGFAHAMNLVRTDMGAMVIDGQFGQCYNLDAPKDRQNFDKHYGPGKSANVVQIYQTGAAPKAPDIDESKLLEDWEVIDHQDSAPVVRQFAPIQIIDDHFR</sequence>
<name>A0A2S9X258_9NEIS</name>
<organism evidence="1 2">
    <name type="scientific">Chromobacterium amazonense</name>
    <dbReference type="NCBI Taxonomy" id="1382803"/>
    <lineage>
        <taxon>Bacteria</taxon>
        <taxon>Pseudomonadati</taxon>
        <taxon>Pseudomonadota</taxon>
        <taxon>Betaproteobacteria</taxon>
        <taxon>Neisseriales</taxon>
        <taxon>Chromobacteriaceae</taxon>
        <taxon>Chromobacterium</taxon>
    </lineage>
</organism>
<evidence type="ECO:0000313" key="2">
    <source>
        <dbReference type="Proteomes" id="UP000239469"/>
    </source>
</evidence>
<accession>A0A2S9X258</accession>
<reference evidence="1 2" key="1">
    <citation type="submission" date="2017-01" db="EMBL/GenBank/DDBJ databases">
        <title>New insights into the genetic diversity of Chromobacterium isolated from tropical freshwater lake.</title>
        <authorList>
            <person name="Santos A.B."/>
            <person name="Nascimento A.M."/>
            <person name="Da Silva P.C."/>
        </authorList>
    </citation>
    <scope>NUCLEOTIDE SEQUENCE [LARGE SCALE GENOMIC DNA]</scope>
    <source>
        <strain evidence="1 2">56AF</strain>
    </source>
</reference>
<dbReference type="RefSeq" id="WP_106077202.1">
    <property type="nucleotide sequence ID" value="NZ_MTBD01000028.1"/>
</dbReference>
<dbReference type="AlphaFoldDB" id="A0A2S9X258"/>
<evidence type="ECO:0000313" key="1">
    <source>
        <dbReference type="EMBL" id="PRP69746.1"/>
    </source>
</evidence>
<proteinExistence type="predicted"/>
<comment type="caution">
    <text evidence="1">The sequence shown here is derived from an EMBL/GenBank/DDBJ whole genome shotgun (WGS) entry which is preliminary data.</text>
</comment>
<dbReference type="EMBL" id="MTBD01000028">
    <property type="protein sequence ID" value="PRP69746.1"/>
    <property type="molecule type" value="Genomic_DNA"/>
</dbReference>
<gene>
    <name evidence="1" type="ORF">BUE93_13705</name>
</gene>
<protein>
    <submittedName>
        <fullName evidence="1">Uncharacterized protein</fullName>
    </submittedName>
</protein>